<protein>
    <submittedName>
        <fullName evidence="7">Sulfate transporter family-domain-containing protein</fullName>
    </submittedName>
</protein>
<proteinExistence type="predicted"/>
<evidence type="ECO:0000256" key="2">
    <source>
        <dbReference type="ARBA" id="ARBA00022692"/>
    </source>
</evidence>
<dbReference type="STRING" id="658196.A0A397TGR9"/>
<evidence type="ECO:0000256" key="1">
    <source>
        <dbReference type="ARBA" id="ARBA00004141"/>
    </source>
</evidence>
<evidence type="ECO:0000256" key="5">
    <source>
        <dbReference type="SAM" id="Phobius"/>
    </source>
</evidence>
<dbReference type="AlphaFoldDB" id="A0A397TGR9"/>
<dbReference type="OrthoDB" id="288203at2759"/>
<dbReference type="Pfam" id="PF00916">
    <property type="entry name" value="Sulfate_transp"/>
    <property type="match status" value="1"/>
</dbReference>
<feature type="domain" description="SLC26A/SulP transporter" evidence="6">
    <location>
        <begin position="4"/>
        <end position="154"/>
    </location>
</feature>
<keyword evidence="3 5" id="KW-1133">Transmembrane helix</keyword>
<evidence type="ECO:0000313" key="8">
    <source>
        <dbReference type="Proteomes" id="UP000265703"/>
    </source>
</evidence>
<sequence>IPAGLHISVPHAGLDMINELAGKLVGVTFILILEHVAIAKSFGRINDYKITESQEFIAIGLTNTVGSFFHAYPATGSFSRTAIKSKSGVRTPLAGIFSGILVIIAIYSTSMFYYIPDAALAAVIIHAVLDLVARPTYIKQLWKIQFWDFMVFLVGVLVTFFVTVEIGIYASTALALVVLLIRIARPRFDALGRLPLKTKNGETTKYAY</sequence>
<feature type="transmembrane region" description="Helical" evidence="5">
    <location>
        <begin position="144"/>
        <end position="162"/>
    </location>
</feature>
<keyword evidence="4 5" id="KW-0472">Membrane</keyword>
<evidence type="ECO:0000313" key="7">
    <source>
        <dbReference type="EMBL" id="RIA94074.1"/>
    </source>
</evidence>
<dbReference type="GO" id="GO:0055085">
    <property type="term" value="P:transmembrane transport"/>
    <property type="evidence" value="ECO:0007669"/>
    <property type="project" value="InterPro"/>
</dbReference>
<dbReference type="Proteomes" id="UP000265703">
    <property type="component" value="Unassembled WGS sequence"/>
</dbReference>
<reference evidence="7 8" key="1">
    <citation type="submission" date="2018-06" db="EMBL/GenBank/DDBJ databases">
        <title>Comparative genomics reveals the genomic features of Rhizophagus irregularis, R. cerebriforme, R. diaphanum and Gigaspora rosea, and their symbiotic lifestyle signature.</title>
        <authorList>
            <person name="Morin E."/>
            <person name="San Clemente H."/>
            <person name="Chen E.C.H."/>
            <person name="De La Providencia I."/>
            <person name="Hainaut M."/>
            <person name="Kuo A."/>
            <person name="Kohler A."/>
            <person name="Murat C."/>
            <person name="Tang N."/>
            <person name="Roy S."/>
            <person name="Loubradou J."/>
            <person name="Henrissat B."/>
            <person name="Grigoriev I.V."/>
            <person name="Corradi N."/>
            <person name="Roux C."/>
            <person name="Martin F.M."/>
        </authorList>
    </citation>
    <scope>NUCLEOTIDE SEQUENCE [LARGE SCALE GENOMIC DNA]</scope>
    <source>
        <strain evidence="7 8">DAOM 227022</strain>
    </source>
</reference>
<dbReference type="GO" id="GO:0016020">
    <property type="term" value="C:membrane"/>
    <property type="evidence" value="ECO:0007669"/>
    <property type="project" value="UniProtKB-SubCell"/>
</dbReference>
<keyword evidence="8" id="KW-1185">Reference proteome</keyword>
<accession>A0A397TGR9</accession>
<feature type="non-terminal residue" evidence="7">
    <location>
        <position position="208"/>
    </location>
</feature>
<evidence type="ECO:0000256" key="4">
    <source>
        <dbReference type="ARBA" id="ARBA00023136"/>
    </source>
</evidence>
<evidence type="ECO:0000256" key="3">
    <source>
        <dbReference type="ARBA" id="ARBA00022989"/>
    </source>
</evidence>
<dbReference type="PANTHER" id="PTHR11814">
    <property type="entry name" value="SULFATE TRANSPORTER"/>
    <property type="match status" value="1"/>
</dbReference>
<gene>
    <name evidence="7" type="ORF">C1645_818535</name>
</gene>
<feature type="transmembrane region" description="Helical" evidence="5">
    <location>
        <begin position="20"/>
        <end position="39"/>
    </location>
</feature>
<feature type="non-terminal residue" evidence="7">
    <location>
        <position position="1"/>
    </location>
</feature>
<dbReference type="InterPro" id="IPR001902">
    <property type="entry name" value="SLC26A/SulP_fam"/>
</dbReference>
<organism evidence="7 8">
    <name type="scientific">Glomus cerebriforme</name>
    <dbReference type="NCBI Taxonomy" id="658196"/>
    <lineage>
        <taxon>Eukaryota</taxon>
        <taxon>Fungi</taxon>
        <taxon>Fungi incertae sedis</taxon>
        <taxon>Mucoromycota</taxon>
        <taxon>Glomeromycotina</taxon>
        <taxon>Glomeromycetes</taxon>
        <taxon>Glomerales</taxon>
        <taxon>Glomeraceae</taxon>
        <taxon>Glomus</taxon>
    </lineage>
</organism>
<comment type="subcellular location">
    <subcellularLocation>
        <location evidence="1">Membrane</location>
        <topology evidence="1">Multi-pass membrane protein</topology>
    </subcellularLocation>
</comment>
<comment type="caution">
    <text evidence="7">The sequence shown here is derived from an EMBL/GenBank/DDBJ whole genome shotgun (WGS) entry which is preliminary data.</text>
</comment>
<keyword evidence="2 5" id="KW-0812">Transmembrane</keyword>
<evidence type="ECO:0000259" key="6">
    <source>
        <dbReference type="Pfam" id="PF00916"/>
    </source>
</evidence>
<dbReference type="InterPro" id="IPR011547">
    <property type="entry name" value="SLC26A/SulP_dom"/>
</dbReference>
<name>A0A397TGR9_9GLOM</name>
<feature type="transmembrane region" description="Helical" evidence="5">
    <location>
        <begin position="89"/>
        <end position="107"/>
    </location>
</feature>
<dbReference type="EMBL" id="QKYT01000090">
    <property type="protein sequence ID" value="RIA94074.1"/>
    <property type="molecule type" value="Genomic_DNA"/>
</dbReference>